<name>A0A9D1SDI4_9BACT</name>
<evidence type="ECO:0000313" key="3">
    <source>
        <dbReference type="Proteomes" id="UP000824112"/>
    </source>
</evidence>
<dbReference type="PANTHER" id="PTHR31061:SF24">
    <property type="entry name" value="LD22376P"/>
    <property type="match status" value="1"/>
</dbReference>
<keyword evidence="1" id="KW-0812">Transmembrane</keyword>
<protein>
    <submittedName>
        <fullName evidence="2">DUF5009 domain-containing protein</fullName>
    </submittedName>
</protein>
<feature type="transmembrane region" description="Helical" evidence="1">
    <location>
        <begin position="60"/>
        <end position="78"/>
    </location>
</feature>
<reference evidence="2" key="2">
    <citation type="journal article" date="2021" name="PeerJ">
        <title>Extensive microbial diversity within the chicken gut microbiome revealed by metagenomics and culture.</title>
        <authorList>
            <person name="Gilroy R."/>
            <person name="Ravi A."/>
            <person name="Getino M."/>
            <person name="Pursley I."/>
            <person name="Horton D.L."/>
            <person name="Alikhan N.F."/>
            <person name="Baker D."/>
            <person name="Gharbi K."/>
            <person name="Hall N."/>
            <person name="Watson M."/>
            <person name="Adriaenssens E.M."/>
            <person name="Foster-Nyarko E."/>
            <person name="Jarju S."/>
            <person name="Secka A."/>
            <person name="Antonio M."/>
            <person name="Oren A."/>
            <person name="Chaudhuri R.R."/>
            <person name="La Ragione R."/>
            <person name="Hildebrand F."/>
            <person name="Pallen M.J."/>
        </authorList>
    </citation>
    <scope>NUCLEOTIDE SEQUENCE</scope>
    <source>
        <strain evidence="2">CHK158-818</strain>
    </source>
</reference>
<dbReference type="AlphaFoldDB" id="A0A9D1SDI4"/>
<proteinExistence type="predicted"/>
<feature type="transmembrane region" description="Helical" evidence="1">
    <location>
        <begin position="206"/>
        <end position="227"/>
    </location>
</feature>
<evidence type="ECO:0000313" key="2">
    <source>
        <dbReference type="EMBL" id="HIU55628.1"/>
    </source>
</evidence>
<gene>
    <name evidence="2" type="ORF">IAB03_07490</name>
</gene>
<keyword evidence="1" id="KW-0472">Membrane</keyword>
<comment type="caution">
    <text evidence="2">The sequence shown here is derived from an EMBL/GenBank/DDBJ whole genome shotgun (WGS) entry which is preliminary data.</text>
</comment>
<evidence type="ECO:0000256" key="1">
    <source>
        <dbReference type="SAM" id="Phobius"/>
    </source>
</evidence>
<feature type="transmembrane region" description="Helical" evidence="1">
    <location>
        <begin position="342"/>
        <end position="360"/>
    </location>
</feature>
<feature type="transmembrane region" description="Helical" evidence="1">
    <location>
        <begin position="265"/>
        <end position="289"/>
    </location>
</feature>
<feature type="transmembrane region" description="Helical" evidence="1">
    <location>
        <begin position="12"/>
        <end position="31"/>
    </location>
</feature>
<feature type="transmembrane region" description="Helical" evidence="1">
    <location>
        <begin position="239"/>
        <end position="259"/>
    </location>
</feature>
<dbReference type="Proteomes" id="UP000824112">
    <property type="component" value="Unassembled WGS sequence"/>
</dbReference>
<organism evidence="2 3">
    <name type="scientific">Candidatus Gallibacteroides avistercoris</name>
    <dbReference type="NCBI Taxonomy" id="2840833"/>
    <lineage>
        <taxon>Bacteria</taxon>
        <taxon>Pseudomonadati</taxon>
        <taxon>Bacteroidota</taxon>
        <taxon>Bacteroidia</taxon>
        <taxon>Bacteroidales</taxon>
        <taxon>Bacteroidaceae</taxon>
        <taxon>Bacteroidaceae incertae sedis</taxon>
        <taxon>Candidatus Gallibacteroides</taxon>
    </lineage>
</organism>
<keyword evidence="1" id="KW-1133">Transmembrane helix</keyword>
<feature type="transmembrane region" description="Helical" evidence="1">
    <location>
        <begin position="124"/>
        <end position="141"/>
    </location>
</feature>
<accession>A0A9D1SDI4</accession>
<feature type="transmembrane region" description="Helical" evidence="1">
    <location>
        <begin position="90"/>
        <end position="112"/>
    </location>
</feature>
<sequence length="368" mass="41337">MEPSKRLLSLDTLRGFDMLFIMGGAGFFIALNDLFPNAVFGAIAGQMSHVEWHGFAHHDMIFPLFLFIAGISFPFSLANRRDRGASEKDIYLNIIRRGVVLVLLGMIYNGLLRFDFENLRWCSVLGRIGLGWMFAALIFLNTKTRTRIIISAAILILYWLLLAFVPVPDVPAGTDPFSKEGSWVGYVDRMITPGKLLYPGVHDPEGLLSTAPAIVTALLGMFAGEMVRKQSWSGNKKSLYLAVAGAVLTVIGLLWNLVFPINKNLWTSSFVCFVGGLSFLLFALFYYLVDVKGWRKWTTFFVVIGMNSITIYMAQRIVNFSGISNFFFGGFIGLFSESAQPFVSSICYIATCWVFLYILYRKKIFLKV</sequence>
<feature type="transmembrane region" description="Helical" evidence="1">
    <location>
        <begin position="148"/>
        <end position="167"/>
    </location>
</feature>
<reference evidence="2" key="1">
    <citation type="submission" date="2020-10" db="EMBL/GenBank/DDBJ databases">
        <authorList>
            <person name="Gilroy R."/>
        </authorList>
    </citation>
    <scope>NUCLEOTIDE SEQUENCE</scope>
    <source>
        <strain evidence="2">CHK158-818</strain>
    </source>
</reference>
<dbReference type="EMBL" id="DVNA01000168">
    <property type="protein sequence ID" value="HIU55628.1"/>
    <property type="molecule type" value="Genomic_DNA"/>
</dbReference>
<dbReference type="PANTHER" id="PTHR31061">
    <property type="entry name" value="LD22376P"/>
    <property type="match status" value="1"/>
</dbReference>